<name>A0ACC6Q687_9ACTN</name>
<dbReference type="Proteomes" id="UP001377168">
    <property type="component" value="Unassembled WGS sequence"/>
</dbReference>
<protein>
    <submittedName>
        <fullName evidence="1">FUSC family protein</fullName>
    </submittedName>
</protein>
<evidence type="ECO:0000313" key="1">
    <source>
        <dbReference type="EMBL" id="MEJ8639209.1"/>
    </source>
</evidence>
<organism evidence="1 2">
    <name type="scientific">Streptomyces achmelvichensis</name>
    <dbReference type="NCBI Taxonomy" id="3134111"/>
    <lineage>
        <taxon>Bacteria</taxon>
        <taxon>Bacillati</taxon>
        <taxon>Actinomycetota</taxon>
        <taxon>Actinomycetes</taxon>
        <taxon>Kitasatosporales</taxon>
        <taxon>Streptomycetaceae</taxon>
        <taxon>Streptomyces</taxon>
    </lineage>
</organism>
<gene>
    <name evidence="1" type="ORF">WKI67_38295</name>
</gene>
<reference evidence="1" key="1">
    <citation type="submission" date="2024-03" db="EMBL/GenBank/DDBJ databases">
        <title>Novel Streptomyces species of biotechnological and ecological value are a feature of Machair soil.</title>
        <authorList>
            <person name="Prole J.R."/>
            <person name="Goodfellow M."/>
            <person name="Allenby N."/>
            <person name="Ward A.C."/>
        </authorList>
    </citation>
    <scope>NUCLEOTIDE SEQUENCE</scope>
    <source>
        <strain evidence="1">MS2.AVA.5</strain>
    </source>
</reference>
<dbReference type="EMBL" id="JBBKAJ010000022">
    <property type="protein sequence ID" value="MEJ8639209.1"/>
    <property type="molecule type" value="Genomic_DNA"/>
</dbReference>
<keyword evidence="2" id="KW-1185">Reference proteome</keyword>
<evidence type="ECO:0000313" key="2">
    <source>
        <dbReference type="Proteomes" id="UP001377168"/>
    </source>
</evidence>
<sequence>MRVPKADRTTIVHRAVRVSVASCAGFYPFVYAVDRPAVALYALFAPVALGMLSPIPGSGRVRAGVILRALPVGLVLVTLGTVLAVETWAAVAGMLVVGFLLAFAAVGGPLPAGAAPGLQLFYILACFPPYAPGSLGERLAGLTLGVVLLAACEVLLLPAPATVSYRELLADAVALAGRAAATAGPPAERQQAAGETPAGKVPAADDRPAVRPPAADDISAVRPPAADDISAVRPPAADDISAVRPPAADDISAERLRDFGGRLRLSRLPTAERPAGAGRRDRALAQAGGAARRLLVQLARMRDAPASVDAASAAMLDRVAALCDTAATALRGGQPMPASGTMGLGAAIDEFQAVRTAQTTGPSEAAPPLQVLRRQAAVLAIAESARILETSVRIGLDGRRTPGVRPQELFWYAGLTSARLWWRRIAGNTTLRSVQFQNAVRIALGLGAARLVAGSLDLTHGFWVLLAVLTLGRTTATETWSAVRSALIGTLVGATAAGALLLAVGHHTDAYAVVLAPAMFAAFALGPMLGVAWAQALFTLVVSAAFAQIAHVSWQLAEVRLIDVITGSVIGLLCGLLAWPTGARREVHRNMAALLRASGPLIPATVRVLLPAGPEPQPTTLPALHRLRLAEAAYLQYESEPGQRPAAATDWHAVLITANDILLGVQLLPRFDPPPAAGRPDDVAWARAAADRLELATDRIAALCAGDGPPPPGAPPTGLSLGPRHGRPLPLLMDLEHWLRVLAAELAHIEKSVAARVD</sequence>
<comment type="caution">
    <text evidence="1">The sequence shown here is derived from an EMBL/GenBank/DDBJ whole genome shotgun (WGS) entry which is preliminary data.</text>
</comment>
<proteinExistence type="predicted"/>
<accession>A0ACC6Q687</accession>